<keyword evidence="7 8" id="KW-0862">Zinc</keyword>
<dbReference type="AlphaFoldDB" id="A0A1I6VXI0"/>
<dbReference type="PANTHER" id="PTHR46018:SF2">
    <property type="entry name" value="ZINC PHOSPHODIESTERASE ELAC PROTEIN 1"/>
    <property type="match status" value="1"/>
</dbReference>
<evidence type="ECO:0000256" key="7">
    <source>
        <dbReference type="ARBA" id="ARBA00022833"/>
    </source>
</evidence>
<gene>
    <name evidence="8" type="primary">rnz</name>
    <name evidence="10" type="ORF">SAMN05660206_11932</name>
</gene>
<name>A0A1I6VXI0_9SPHI</name>
<keyword evidence="2 8" id="KW-0819">tRNA processing</keyword>
<keyword evidence="6 8" id="KW-0378">Hydrolase</keyword>
<feature type="active site" description="Proton acceptor" evidence="8">
    <location>
        <position position="66"/>
    </location>
</feature>
<comment type="similarity">
    <text evidence="8">Belongs to the RNase Z family.</text>
</comment>
<dbReference type="Pfam" id="PF12706">
    <property type="entry name" value="Lactamase_B_2"/>
    <property type="match status" value="1"/>
</dbReference>
<evidence type="ECO:0000313" key="11">
    <source>
        <dbReference type="Proteomes" id="UP000198785"/>
    </source>
</evidence>
<keyword evidence="4 8" id="KW-0479">Metal-binding</keyword>
<dbReference type="CDD" id="cd07717">
    <property type="entry name" value="RNaseZ_ZiPD-like_MBL-fold"/>
    <property type="match status" value="1"/>
</dbReference>
<dbReference type="Gene3D" id="3.60.15.10">
    <property type="entry name" value="Ribonuclease Z/Hydroxyacylglutathione hydrolase-like"/>
    <property type="match status" value="1"/>
</dbReference>
<feature type="domain" description="Metallo-beta-lactamase" evidence="9">
    <location>
        <begin position="204"/>
        <end position="271"/>
    </location>
</feature>
<feature type="binding site" evidence="8">
    <location>
        <position position="212"/>
    </location>
    <ligand>
        <name>Zn(2+)</name>
        <dbReference type="ChEBI" id="CHEBI:29105"/>
        <label>1</label>
        <note>catalytic</note>
    </ligand>
</feature>
<dbReference type="EMBL" id="FOZZ01000019">
    <property type="protein sequence ID" value="SFT18440.1"/>
    <property type="molecule type" value="Genomic_DNA"/>
</dbReference>
<feature type="binding site" evidence="8">
    <location>
        <position position="270"/>
    </location>
    <ligand>
        <name>Zn(2+)</name>
        <dbReference type="ChEBI" id="CHEBI:29105"/>
        <label>2</label>
        <note>catalytic</note>
    </ligand>
</feature>
<dbReference type="Proteomes" id="UP000198785">
    <property type="component" value="Unassembled WGS sequence"/>
</dbReference>
<keyword evidence="5 8" id="KW-0255">Endonuclease</keyword>
<evidence type="ECO:0000259" key="9">
    <source>
        <dbReference type="Pfam" id="PF12706"/>
    </source>
</evidence>
<dbReference type="OrthoDB" id="9800940at2"/>
<evidence type="ECO:0000313" key="10">
    <source>
        <dbReference type="EMBL" id="SFT18440.1"/>
    </source>
</evidence>
<keyword evidence="3 8" id="KW-0540">Nuclease</keyword>
<dbReference type="PANTHER" id="PTHR46018">
    <property type="entry name" value="ZINC PHOSPHODIESTERASE ELAC PROTEIN 1"/>
    <property type="match status" value="1"/>
</dbReference>
<dbReference type="InterPro" id="IPR036866">
    <property type="entry name" value="RibonucZ/Hydroxyglut_hydro"/>
</dbReference>
<evidence type="ECO:0000256" key="2">
    <source>
        <dbReference type="ARBA" id="ARBA00022694"/>
    </source>
</evidence>
<dbReference type="GO" id="GO:0042781">
    <property type="term" value="F:3'-tRNA processing endoribonuclease activity"/>
    <property type="evidence" value="ECO:0007669"/>
    <property type="project" value="UniProtKB-UniRule"/>
</dbReference>
<proteinExistence type="inferred from homology"/>
<dbReference type="SUPFAM" id="SSF56281">
    <property type="entry name" value="Metallo-hydrolase/oxidoreductase"/>
    <property type="match status" value="1"/>
</dbReference>
<dbReference type="STRING" id="683125.SAMN05660206_11932"/>
<feature type="binding site" evidence="8">
    <location>
        <position position="62"/>
    </location>
    <ligand>
        <name>Zn(2+)</name>
        <dbReference type="ChEBI" id="CHEBI:29105"/>
        <label>1</label>
        <note>catalytic</note>
    </ligand>
</feature>
<dbReference type="Pfam" id="PF23023">
    <property type="entry name" value="Anti-Pycsar_Apyc1"/>
    <property type="match status" value="1"/>
</dbReference>
<evidence type="ECO:0000256" key="8">
    <source>
        <dbReference type="HAMAP-Rule" id="MF_01818"/>
    </source>
</evidence>
<dbReference type="InterPro" id="IPR001279">
    <property type="entry name" value="Metallo-B-lactamas"/>
</dbReference>
<dbReference type="EC" id="3.1.26.11" evidence="8"/>
<dbReference type="GO" id="GO:0008270">
    <property type="term" value="F:zinc ion binding"/>
    <property type="evidence" value="ECO:0007669"/>
    <property type="project" value="UniProtKB-UniRule"/>
</dbReference>
<accession>A0A1I6VXI0</accession>
<evidence type="ECO:0000256" key="1">
    <source>
        <dbReference type="ARBA" id="ARBA00011738"/>
    </source>
</evidence>
<comment type="subunit">
    <text evidence="1 8">Homodimer.</text>
</comment>
<evidence type="ECO:0000256" key="5">
    <source>
        <dbReference type="ARBA" id="ARBA00022759"/>
    </source>
</evidence>
<reference evidence="10 11" key="1">
    <citation type="submission" date="2016-10" db="EMBL/GenBank/DDBJ databases">
        <authorList>
            <person name="de Groot N.N."/>
        </authorList>
    </citation>
    <scope>NUCLEOTIDE SEQUENCE [LARGE SCALE GENOMIC DNA]</scope>
    <source>
        <strain evidence="10 11">DSM 22789</strain>
    </source>
</reference>
<dbReference type="NCBIfam" id="TIGR02651">
    <property type="entry name" value="RNase_Z"/>
    <property type="match status" value="1"/>
</dbReference>
<feature type="binding site" evidence="8">
    <location>
        <position position="142"/>
    </location>
    <ligand>
        <name>Zn(2+)</name>
        <dbReference type="ChEBI" id="CHEBI:29105"/>
        <label>1</label>
        <note>catalytic</note>
    </ligand>
</feature>
<evidence type="ECO:0000256" key="3">
    <source>
        <dbReference type="ARBA" id="ARBA00022722"/>
    </source>
</evidence>
<evidence type="ECO:0000256" key="6">
    <source>
        <dbReference type="ARBA" id="ARBA00022801"/>
    </source>
</evidence>
<dbReference type="NCBIfam" id="NF000801">
    <property type="entry name" value="PRK00055.1-3"/>
    <property type="match status" value="1"/>
</dbReference>
<evidence type="ECO:0000256" key="4">
    <source>
        <dbReference type="ARBA" id="ARBA00022723"/>
    </source>
</evidence>
<comment type="cofactor">
    <cofactor evidence="8">
        <name>Zn(2+)</name>
        <dbReference type="ChEBI" id="CHEBI:29105"/>
    </cofactor>
    <text evidence="8">Binds 2 Zn(2+) ions.</text>
</comment>
<dbReference type="InterPro" id="IPR013471">
    <property type="entry name" value="RNase_Z/BN"/>
</dbReference>
<dbReference type="RefSeq" id="WP_093367728.1">
    <property type="nucleotide sequence ID" value="NZ_FOZZ01000019.1"/>
</dbReference>
<protein>
    <recommendedName>
        <fullName evidence="8">Ribonuclease Z</fullName>
        <shortName evidence="8">RNase Z</shortName>
        <ecNumber evidence="8">3.1.26.11</ecNumber>
    </recommendedName>
    <alternativeName>
        <fullName evidence="8">tRNA 3 endonuclease</fullName>
    </alternativeName>
    <alternativeName>
        <fullName evidence="8">tRNase Z</fullName>
    </alternativeName>
</protein>
<sequence length="307" mass="34762">MKFEVLILGNSSATPMYGRHPTSQVINFNEQLFLIDCGEGTQMQLFRYGVKSNRINHIFISHLHGDHYLGLVGLLSSLHLMGRKADLHLYGPPALEEIIEIQFKHSATVLNYNLLFHPTNPNKPEVIFAAPALKVTSFPLKHRIPCTGFRFDEGKRAATLNAEAVERLNIPTPYLRLLKKGIDYADADGKLYRAEDLTYPAPKSRSYAYCSDTMVFDDYLSNIQNVDLLYHEATFMHDMLDRAKDTFHTTAQQAGEVAKQVGAQKLLLGHYSARYKDLQPLLEESKSVFISTELSEEGSWYAVGYKQ</sequence>
<comment type="function">
    <text evidence="8">Zinc phosphodiesterase, which displays some tRNA 3'-processing endonuclease activity. Probably involved in tRNA maturation, by removing a 3'-trailer from precursor tRNA.</text>
</comment>
<keyword evidence="11" id="KW-1185">Reference proteome</keyword>
<feature type="binding site" evidence="8">
    <location>
        <position position="212"/>
    </location>
    <ligand>
        <name>Zn(2+)</name>
        <dbReference type="ChEBI" id="CHEBI:29105"/>
        <label>2</label>
        <note>catalytic</note>
    </ligand>
</feature>
<comment type="catalytic activity">
    <reaction evidence="8">
        <text>Endonucleolytic cleavage of RNA, removing extra 3' nucleotides from tRNA precursor, generating 3' termini of tRNAs. A 3'-hydroxy group is left at the tRNA terminus and a 5'-phosphoryl group is left at the trailer molecule.</text>
        <dbReference type="EC" id="3.1.26.11"/>
    </reaction>
</comment>
<feature type="binding site" evidence="8">
    <location>
        <position position="64"/>
    </location>
    <ligand>
        <name>Zn(2+)</name>
        <dbReference type="ChEBI" id="CHEBI:29105"/>
        <label>1</label>
        <note>catalytic</note>
    </ligand>
</feature>
<feature type="binding site" evidence="8">
    <location>
        <position position="67"/>
    </location>
    <ligand>
        <name>Zn(2+)</name>
        <dbReference type="ChEBI" id="CHEBI:29105"/>
        <label>2</label>
        <note>catalytic</note>
    </ligand>
</feature>
<dbReference type="HAMAP" id="MF_01818">
    <property type="entry name" value="RNase_Z_BN"/>
    <property type="match status" value="1"/>
</dbReference>
<organism evidence="10 11">
    <name type="scientific">Sphingobacterium wenxiniae</name>
    <dbReference type="NCBI Taxonomy" id="683125"/>
    <lineage>
        <taxon>Bacteria</taxon>
        <taxon>Pseudomonadati</taxon>
        <taxon>Bacteroidota</taxon>
        <taxon>Sphingobacteriia</taxon>
        <taxon>Sphingobacteriales</taxon>
        <taxon>Sphingobacteriaceae</taxon>
        <taxon>Sphingobacterium</taxon>
    </lineage>
</organism>
<feature type="binding site" evidence="8">
    <location>
        <position position="66"/>
    </location>
    <ligand>
        <name>Zn(2+)</name>
        <dbReference type="ChEBI" id="CHEBI:29105"/>
        <label>2</label>
        <note>catalytic</note>
    </ligand>
</feature>